<keyword evidence="3" id="KW-1185">Reference proteome</keyword>
<evidence type="ECO:0000313" key="3">
    <source>
        <dbReference type="Proteomes" id="UP000230233"/>
    </source>
</evidence>
<dbReference type="EMBL" id="PDUG01000004">
    <property type="protein sequence ID" value="PIC37709.1"/>
    <property type="molecule type" value="Genomic_DNA"/>
</dbReference>
<dbReference type="Proteomes" id="UP000230233">
    <property type="component" value="Chromosome IV"/>
</dbReference>
<comment type="caution">
    <text evidence="2">The sequence shown here is derived from an EMBL/GenBank/DDBJ whole genome shotgun (WGS) entry which is preliminary data.</text>
</comment>
<dbReference type="OrthoDB" id="5877318at2759"/>
<protein>
    <submittedName>
        <fullName evidence="2">Uncharacterized protein</fullName>
    </submittedName>
</protein>
<sequence>MQNGKGSPCTPRTKAALMAEFFPVGAEVPKIDFEDEPKKKFLIPKNLPRKSDIKPVFTSTPISKTPRRSSGVVVEKPMDGDMTPFENRASRLRRQKLEESRKSFDTSFNSSFSKWK</sequence>
<gene>
    <name evidence="2" type="primary">Cnig_chr_IV.g16245</name>
    <name evidence="2" type="ORF">B9Z55_016245</name>
</gene>
<evidence type="ECO:0000313" key="2">
    <source>
        <dbReference type="EMBL" id="PIC37709.1"/>
    </source>
</evidence>
<feature type="compositionally biased region" description="Basic and acidic residues" evidence="1">
    <location>
        <begin position="95"/>
        <end position="104"/>
    </location>
</feature>
<reference evidence="3" key="1">
    <citation type="submission" date="2017-10" db="EMBL/GenBank/DDBJ databases">
        <title>Rapid genome shrinkage in a self-fertile nematode reveals novel sperm competition proteins.</title>
        <authorList>
            <person name="Yin D."/>
            <person name="Schwarz E.M."/>
            <person name="Thomas C.G."/>
            <person name="Felde R.L."/>
            <person name="Korf I.F."/>
            <person name="Cutter A.D."/>
            <person name="Schartner C.M."/>
            <person name="Ralston E.J."/>
            <person name="Meyer B.J."/>
            <person name="Haag E.S."/>
        </authorList>
    </citation>
    <scope>NUCLEOTIDE SEQUENCE [LARGE SCALE GENOMIC DNA]</scope>
    <source>
        <strain evidence="3">JU1422</strain>
    </source>
</reference>
<accession>A0A2G5UDY7</accession>
<dbReference type="STRING" id="1611254.A0A2G5UDY7"/>
<feature type="region of interest" description="Disordered" evidence="1">
    <location>
        <begin position="53"/>
        <end position="116"/>
    </location>
</feature>
<proteinExistence type="predicted"/>
<organism evidence="2 3">
    <name type="scientific">Caenorhabditis nigoni</name>
    <dbReference type="NCBI Taxonomy" id="1611254"/>
    <lineage>
        <taxon>Eukaryota</taxon>
        <taxon>Metazoa</taxon>
        <taxon>Ecdysozoa</taxon>
        <taxon>Nematoda</taxon>
        <taxon>Chromadorea</taxon>
        <taxon>Rhabditida</taxon>
        <taxon>Rhabditina</taxon>
        <taxon>Rhabditomorpha</taxon>
        <taxon>Rhabditoidea</taxon>
        <taxon>Rhabditidae</taxon>
        <taxon>Peloderinae</taxon>
        <taxon>Caenorhabditis</taxon>
    </lineage>
</organism>
<evidence type="ECO:0000256" key="1">
    <source>
        <dbReference type="SAM" id="MobiDB-lite"/>
    </source>
</evidence>
<feature type="compositionally biased region" description="Polar residues" evidence="1">
    <location>
        <begin position="105"/>
        <end position="116"/>
    </location>
</feature>
<name>A0A2G5UDY7_9PELO</name>
<dbReference type="AlphaFoldDB" id="A0A2G5UDY7"/>